<sequence>MIFSLIIFFLVSRLGRARDTCSDFYTADRAFTAPQNGFALFGTFMMMTSFLAAGDQVALNGYDGVLVIAALVLSWGVALLLVAEPLRNTGTYTLGDTLSVRMRHRSVRLAAATVTLVVFFCFMTAQLVSAGRLLAQMLHLPSPIGPLLVIIAIGGLTVMTVWYGGMRGTTWTQILNAVLLFAVVIVLAGILLARHRYDISELLGAAAAARPGDDILAPGLRFGADTHPLDFVSHLLTTVLGYAALPYLFIRYLTVPSAVHARRSVSWTIWLITPFYLLLILIGFGATALITTEQNLPGAGQHRSAVPLLAAHLGGVPLLAFTASVIFTTMIAVAAGLTTSAAANFTRDMYPTVARRKPLDEASEVKVARRTVVVLCIAQTLCAVLLLGHSIEFLLSLDVTLVASSMLPPLLFSWFWRRFNTAGALWSMYGGAAVTVILVAVSPTVSGGPSALFPDADFAYFPWRSVGLVSIPAGFLLGYIGTICRPDQNDVEYSEMEVRALTGAGAAPALPPEVRGGPASTARTARLRWGRRVPE</sequence>
<dbReference type="EMBL" id="QGGR01000024">
    <property type="protein sequence ID" value="PWK36067.1"/>
    <property type="molecule type" value="Genomic_DNA"/>
</dbReference>
<feature type="transmembrane region" description="Helical" evidence="10">
    <location>
        <begin position="33"/>
        <end position="53"/>
    </location>
</feature>
<feature type="transmembrane region" description="Helical" evidence="10">
    <location>
        <begin position="461"/>
        <end position="480"/>
    </location>
</feature>
<dbReference type="PANTHER" id="PTHR48086:SF6">
    <property type="entry name" value="CATION_ACETATE SYMPORTER ACTP"/>
    <property type="match status" value="1"/>
</dbReference>
<keyword evidence="3" id="KW-0813">Transport</keyword>
<feature type="transmembrane region" description="Helical" evidence="10">
    <location>
        <begin position="393"/>
        <end position="416"/>
    </location>
</feature>
<evidence type="ECO:0000256" key="6">
    <source>
        <dbReference type="ARBA" id="ARBA00022847"/>
    </source>
</evidence>
<dbReference type="PROSITE" id="PS50283">
    <property type="entry name" value="NA_SOLUT_SYMP_3"/>
    <property type="match status" value="1"/>
</dbReference>
<dbReference type="OrthoDB" id="9764416at2"/>
<feature type="transmembrane region" description="Helical" evidence="10">
    <location>
        <begin position="171"/>
        <end position="193"/>
    </location>
</feature>
<dbReference type="GO" id="GO:0015123">
    <property type="term" value="F:acetate transmembrane transporter activity"/>
    <property type="evidence" value="ECO:0007669"/>
    <property type="project" value="TreeGrafter"/>
</dbReference>
<evidence type="ECO:0000256" key="4">
    <source>
        <dbReference type="ARBA" id="ARBA00022475"/>
    </source>
</evidence>
<feature type="transmembrane region" description="Helical" evidence="10">
    <location>
        <begin position="367"/>
        <end position="387"/>
    </location>
</feature>
<dbReference type="InterPro" id="IPR050277">
    <property type="entry name" value="Sodium:Solute_Symporter"/>
</dbReference>
<reference evidence="11 12" key="1">
    <citation type="submission" date="2018-05" db="EMBL/GenBank/DDBJ databases">
        <title>Genomic Encyclopedia of Archaeal and Bacterial Type Strains, Phase II (KMG-II): from individual species to whole genera.</title>
        <authorList>
            <person name="Goeker M."/>
        </authorList>
    </citation>
    <scope>NUCLEOTIDE SEQUENCE [LARGE SCALE GENOMIC DNA]</scope>
    <source>
        <strain evidence="11 12">DSM 45184</strain>
    </source>
</reference>
<name>A0A316ETK9_9ACTN</name>
<keyword evidence="6" id="KW-0769">Symport</keyword>
<dbReference type="Pfam" id="PF00474">
    <property type="entry name" value="SSF"/>
    <property type="match status" value="1"/>
</dbReference>
<evidence type="ECO:0000313" key="11">
    <source>
        <dbReference type="EMBL" id="PWK36067.1"/>
    </source>
</evidence>
<dbReference type="AlphaFoldDB" id="A0A316ETK9"/>
<feature type="transmembrane region" description="Helical" evidence="10">
    <location>
        <begin position="423"/>
        <end position="441"/>
    </location>
</feature>
<evidence type="ECO:0000313" key="12">
    <source>
        <dbReference type="Proteomes" id="UP000245697"/>
    </source>
</evidence>
<keyword evidence="8 10" id="KW-0472">Membrane</keyword>
<evidence type="ECO:0000256" key="8">
    <source>
        <dbReference type="ARBA" id="ARBA00023136"/>
    </source>
</evidence>
<feature type="transmembrane region" description="Helical" evidence="10">
    <location>
        <begin position="147"/>
        <end position="165"/>
    </location>
</feature>
<evidence type="ECO:0000256" key="7">
    <source>
        <dbReference type="ARBA" id="ARBA00022989"/>
    </source>
</evidence>
<evidence type="ECO:0000256" key="5">
    <source>
        <dbReference type="ARBA" id="ARBA00022692"/>
    </source>
</evidence>
<keyword evidence="7 10" id="KW-1133">Transmembrane helix</keyword>
<gene>
    <name evidence="11" type="ORF">BC793_12448</name>
</gene>
<evidence type="ECO:0000256" key="10">
    <source>
        <dbReference type="SAM" id="Phobius"/>
    </source>
</evidence>
<feature type="transmembrane region" description="Helical" evidence="10">
    <location>
        <begin position="269"/>
        <end position="292"/>
    </location>
</feature>
<dbReference type="RefSeq" id="WP_158319485.1">
    <property type="nucleotide sequence ID" value="NZ_BONA01000077.1"/>
</dbReference>
<dbReference type="InterPro" id="IPR001734">
    <property type="entry name" value="Na/solute_symporter"/>
</dbReference>
<comment type="subcellular location">
    <subcellularLocation>
        <location evidence="1">Cell membrane</location>
        <topology evidence="1">Multi-pass membrane protein</topology>
    </subcellularLocation>
</comment>
<organism evidence="11 12">
    <name type="scientific">Actinoplanes xinjiangensis</name>
    <dbReference type="NCBI Taxonomy" id="512350"/>
    <lineage>
        <taxon>Bacteria</taxon>
        <taxon>Bacillati</taxon>
        <taxon>Actinomycetota</taxon>
        <taxon>Actinomycetes</taxon>
        <taxon>Micromonosporales</taxon>
        <taxon>Micromonosporaceae</taxon>
        <taxon>Actinoplanes</taxon>
    </lineage>
</organism>
<dbReference type="InterPro" id="IPR038377">
    <property type="entry name" value="Na/Glc_symporter_sf"/>
</dbReference>
<feature type="transmembrane region" description="Helical" evidence="10">
    <location>
        <begin position="326"/>
        <end position="346"/>
    </location>
</feature>
<dbReference type="Proteomes" id="UP000245697">
    <property type="component" value="Unassembled WGS sequence"/>
</dbReference>
<evidence type="ECO:0000256" key="2">
    <source>
        <dbReference type="ARBA" id="ARBA00006434"/>
    </source>
</evidence>
<evidence type="ECO:0000256" key="1">
    <source>
        <dbReference type="ARBA" id="ARBA00004651"/>
    </source>
</evidence>
<feature type="transmembrane region" description="Helical" evidence="10">
    <location>
        <begin position="65"/>
        <end position="83"/>
    </location>
</feature>
<protein>
    <submittedName>
        <fullName evidence="11">Cation/acetate symporter</fullName>
    </submittedName>
</protein>
<dbReference type="GO" id="GO:0005886">
    <property type="term" value="C:plasma membrane"/>
    <property type="evidence" value="ECO:0007669"/>
    <property type="project" value="UniProtKB-SubCell"/>
</dbReference>
<keyword evidence="4" id="KW-1003">Cell membrane</keyword>
<evidence type="ECO:0000256" key="9">
    <source>
        <dbReference type="RuleBase" id="RU362091"/>
    </source>
</evidence>
<comment type="caution">
    <text evidence="11">The sequence shown here is derived from an EMBL/GenBank/DDBJ whole genome shotgun (WGS) entry which is preliminary data.</text>
</comment>
<keyword evidence="5 10" id="KW-0812">Transmembrane</keyword>
<feature type="transmembrane region" description="Helical" evidence="10">
    <location>
        <begin position="109"/>
        <end position="135"/>
    </location>
</feature>
<dbReference type="CDD" id="cd11480">
    <property type="entry name" value="SLC5sbd_u4"/>
    <property type="match status" value="1"/>
</dbReference>
<dbReference type="PANTHER" id="PTHR48086">
    <property type="entry name" value="SODIUM/PROLINE SYMPORTER-RELATED"/>
    <property type="match status" value="1"/>
</dbReference>
<dbReference type="Gene3D" id="1.20.1730.10">
    <property type="entry name" value="Sodium/glucose cotransporter"/>
    <property type="match status" value="1"/>
</dbReference>
<evidence type="ECO:0000256" key="3">
    <source>
        <dbReference type="ARBA" id="ARBA00022448"/>
    </source>
</evidence>
<dbReference type="GO" id="GO:0015293">
    <property type="term" value="F:symporter activity"/>
    <property type="evidence" value="ECO:0007669"/>
    <property type="project" value="UniProtKB-KW"/>
</dbReference>
<proteinExistence type="inferred from homology"/>
<comment type="similarity">
    <text evidence="2 9">Belongs to the sodium:solute symporter (SSF) (TC 2.A.21) family.</text>
</comment>
<feature type="transmembrane region" description="Helical" evidence="10">
    <location>
        <begin position="231"/>
        <end position="249"/>
    </location>
</feature>
<dbReference type="GO" id="GO:0006847">
    <property type="term" value="P:plasma membrane acetate transport"/>
    <property type="evidence" value="ECO:0007669"/>
    <property type="project" value="TreeGrafter"/>
</dbReference>
<keyword evidence="12" id="KW-1185">Reference proteome</keyword>
<accession>A0A316ETK9</accession>